<gene>
    <name evidence="1" type="ORF">V0288_11345</name>
</gene>
<evidence type="ECO:0000313" key="1">
    <source>
        <dbReference type="EMBL" id="MEG3437714.1"/>
    </source>
</evidence>
<protein>
    <submittedName>
        <fullName evidence="1">Toxin-antitoxin system HicB family antitoxin</fullName>
    </submittedName>
</protein>
<dbReference type="InterPro" id="IPR010985">
    <property type="entry name" value="Ribbon_hlx_hlx"/>
</dbReference>
<dbReference type="GO" id="GO:0006355">
    <property type="term" value="P:regulation of DNA-templated transcription"/>
    <property type="evidence" value="ECO:0007669"/>
    <property type="project" value="InterPro"/>
</dbReference>
<evidence type="ECO:0000313" key="2">
    <source>
        <dbReference type="Proteomes" id="UP001328733"/>
    </source>
</evidence>
<comment type="caution">
    <text evidence="1">The sequence shown here is derived from an EMBL/GenBank/DDBJ whole genome shotgun (WGS) entry which is preliminary data.</text>
</comment>
<dbReference type="Pfam" id="PF05534">
    <property type="entry name" value="HicB"/>
    <property type="match status" value="1"/>
</dbReference>
<sequence>MMANHEHYAYRVIWSEEDREYVGLCAEFPSLSHLDETPVAALQGIIDLVKGVVAEMESAGETVPEPFSERLFSGNFQVRIPPELHRQLAIRAAEEKVSLNRYVSLKLAG</sequence>
<dbReference type="Proteomes" id="UP001328733">
    <property type="component" value="Unassembled WGS sequence"/>
</dbReference>
<reference evidence="1 2" key="1">
    <citation type="submission" date="2024-01" db="EMBL/GenBank/DDBJ databases">
        <title>Genomic insights into the taxonomy and metabolism of the cyanobacterium Pannus brasiliensis CCIBt3594.</title>
        <authorList>
            <person name="Machado M."/>
            <person name="Botero N.B."/>
            <person name="Andreote A.P.D."/>
            <person name="Feitosa A.M.T."/>
            <person name="Popin R."/>
            <person name="Sivonen K."/>
            <person name="Fiore M.F."/>
        </authorList>
    </citation>
    <scope>NUCLEOTIDE SEQUENCE [LARGE SCALE GENOMIC DNA]</scope>
    <source>
        <strain evidence="1 2">CCIBt3594</strain>
    </source>
</reference>
<dbReference type="SUPFAM" id="SSF143100">
    <property type="entry name" value="TTHA1013/TTHA0281-like"/>
    <property type="match status" value="1"/>
</dbReference>
<dbReference type="AlphaFoldDB" id="A0AAW9QXZ2"/>
<dbReference type="EMBL" id="JBAFSM010000018">
    <property type="protein sequence ID" value="MEG3437714.1"/>
    <property type="molecule type" value="Genomic_DNA"/>
</dbReference>
<dbReference type="InterPro" id="IPR008651">
    <property type="entry name" value="Uncharacterised_HicB"/>
</dbReference>
<keyword evidence="2" id="KW-1185">Reference proteome</keyword>
<dbReference type="InterPro" id="IPR035069">
    <property type="entry name" value="TTHA1013/TTHA0281-like"/>
</dbReference>
<proteinExistence type="predicted"/>
<dbReference type="RefSeq" id="WP_332865192.1">
    <property type="nucleotide sequence ID" value="NZ_JBAFSM010000018.1"/>
</dbReference>
<accession>A0AAW9QXZ2</accession>
<name>A0AAW9QXZ2_9CHRO</name>
<organism evidence="1 2">
    <name type="scientific">Pannus brasiliensis CCIBt3594</name>
    <dbReference type="NCBI Taxonomy" id="1427578"/>
    <lineage>
        <taxon>Bacteria</taxon>
        <taxon>Bacillati</taxon>
        <taxon>Cyanobacteriota</taxon>
        <taxon>Cyanophyceae</taxon>
        <taxon>Oscillatoriophycideae</taxon>
        <taxon>Chroococcales</taxon>
        <taxon>Microcystaceae</taxon>
        <taxon>Pannus</taxon>
    </lineage>
</organism>
<dbReference type="SUPFAM" id="SSF47598">
    <property type="entry name" value="Ribbon-helix-helix"/>
    <property type="match status" value="1"/>
</dbReference>